<reference evidence="2 3" key="1">
    <citation type="journal article" date="2019" name="Commun. Biol.">
        <title>The bagworm genome reveals a unique fibroin gene that provides high tensile strength.</title>
        <authorList>
            <person name="Kono N."/>
            <person name="Nakamura H."/>
            <person name="Ohtoshi R."/>
            <person name="Tomita M."/>
            <person name="Numata K."/>
            <person name="Arakawa K."/>
        </authorList>
    </citation>
    <scope>NUCLEOTIDE SEQUENCE [LARGE SCALE GENOMIC DNA]</scope>
</reference>
<accession>A0A4C1U816</accession>
<sequence>MYEAIVHSIKPDGRSASTAQIPRCNSEQWPACGRKRKLAFGEMGRHFSDERFTRNGGDFTVNRNNKVCTEFLRVHLNDTCVLWAAAGRREGRQGGGECCQQQRRRLKRP</sequence>
<evidence type="ECO:0000256" key="1">
    <source>
        <dbReference type="SAM" id="MobiDB-lite"/>
    </source>
</evidence>
<evidence type="ECO:0000313" key="2">
    <source>
        <dbReference type="EMBL" id="GBP22074.1"/>
    </source>
</evidence>
<comment type="caution">
    <text evidence="2">The sequence shown here is derived from an EMBL/GenBank/DDBJ whole genome shotgun (WGS) entry which is preliminary data.</text>
</comment>
<proteinExistence type="predicted"/>
<dbReference type="AlphaFoldDB" id="A0A4C1U816"/>
<dbReference type="Proteomes" id="UP000299102">
    <property type="component" value="Unassembled WGS sequence"/>
</dbReference>
<gene>
    <name evidence="2" type="ORF">EVAR_94112_1</name>
</gene>
<name>A0A4C1U816_EUMVA</name>
<dbReference type="EMBL" id="BGZK01000136">
    <property type="protein sequence ID" value="GBP22074.1"/>
    <property type="molecule type" value="Genomic_DNA"/>
</dbReference>
<evidence type="ECO:0000313" key="3">
    <source>
        <dbReference type="Proteomes" id="UP000299102"/>
    </source>
</evidence>
<organism evidence="2 3">
    <name type="scientific">Eumeta variegata</name>
    <name type="common">Bagworm moth</name>
    <name type="synonym">Eumeta japonica</name>
    <dbReference type="NCBI Taxonomy" id="151549"/>
    <lineage>
        <taxon>Eukaryota</taxon>
        <taxon>Metazoa</taxon>
        <taxon>Ecdysozoa</taxon>
        <taxon>Arthropoda</taxon>
        <taxon>Hexapoda</taxon>
        <taxon>Insecta</taxon>
        <taxon>Pterygota</taxon>
        <taxon>Neoptera</taxon>
        <taxon>Endopterygota</taxon>
        <taxon>Lepidoptera</taxon>
        <taxon>Glossata</taxon>
        <taxon>Ditrysia</taxon>
        <taxon>Tineoidea</taxon>
        <taxon>Psychidae</taxon>
        <taxon>Oiketicinae</taxon>
        <taxon>Eumeta</taxon>
    </lineage>
</organism>
<keyword evidence="3" id="KW-1185">Reference proteome</keyword>
<protein>
    <submittedName>
        <fullName evidence="2">Uncharacterized protein</fullName>
    </submittedName>
</protein>
<feature type="region of interest" description="Disordered" evidence="1">
    <location>
        <begin position="89"/>
        <end position="109"/>
    </location>
</feature>